<evidence type="ECO:0000256" key="6">
    <source>
        <dbReference type="ARBA" id="ARBA00022989"/>
    </source>
</evidence>
<comment type="subcellular location">
    <subcellularLocation>
        <location evidence="1 10">Cell membrane</location>
        <topology evidence="1 10">Multi-pass membrane protein</topology>
    </subcellularLocation>
</comment>
<feature type="transmembrane region" description="Helical" evidence="10">
    <location>
        <begin position="297"/>
        <end position="318"/>
    </location>
</feature>
<evidence type="ECO:0000256" key="9">
    <source>
        <dbReference type="ARBA" id="ARBA00023224"/>
    </source>
</evidence>
<dbReference type="GO" id="GO:0005549">
    <property type="term" value="F:odorant binding"/>
    <property type="evidence" value="ECO:0007669"/>
    <property type="project" value="InterPro"/>
</dbReference>
<feature type="transmembrane region" description="Helical" evidence="10">
    <location>
        <begin position="263"/>
        <end position="285"/>
    </location>
</feature>
<keyword evidence="8 10" id="KW-0675">Receptor</keyword>
<evidence type="ECO:0000256" key="1">
    <source>
        <dbReference type="ARBA" id="ARBA00004651"/>
    </source>
</evidence>
<keyword evidence="7 10" id="KW-0472">Membrane</keyword>
<evidence type="ECO:0000256" key="4">
    <source>
        <dbReference type="ARBA" id="ARBA00022692"/>
    </source>
</evidence>
<dbReference type="Proteomes" id="UP001430953">
    <property type="component" value="Unassembled WGS sequence"/>
</dbReference>
<accession>A0AAW2GDT4</accession>
<evidence type="ECO:0000313" key="12">
    <source>
        <dbReference type="Proteomes" id="UP001430953"/>
    </source>
</evidence>
<keyword evidence="3 10" id="KW-0716">Sensory transduction</keyword>
<name>A0AAW2GDT4_9HYME</name>
<dbReference type="PANTHER" id="PTHR21137">
    <property type="entry name" value="ODORANT RECEPTOR"/>
    <property type="match status" value="1"/>
</dbReference>
<gene>
    <name evidence="11" type="ORF">PUN28_005039</name>
</gene>
<dbReference type="PANTHER" id="PTHR21137:SF35">
    <property type="entry name" value="ODORANT RECEPTOR 19A-RELATED"/>
    <property type="match status" value="1"/>
</dbReference>
<evidence type="ECO:0000256" key="3">
    <source>
        <dbReference type="ARBA" id="ARBA00022606"/>
    </source>
</evidence>
<evidence type="ECO:0000256" key="5">
    <source>
        <dbReference type="ARBA" id="ARBA00022725"/>
    </source>
</evidence>
<dbReference type="EMBL" id="JADYXP020000004">
    <property type="protein sequence ID" value="KAL0126369.1"/>
    <property type="molecule type" value="Genomic_DNA"/>
</dbReference>
<dbReference type="InterPro" id="IPR004117">
    <property type="entry name" value="7tm6_olfct_rcpt"/>
</dbReference>
<dbReference type="GO" id="GO:0004984">
    <property type="term" value="F:olfactory receptor activity"/>
    <property type="evidence" value="ECO:0007669"/>
    <property type="project" value="InterPro"/>
</dbReference>
<sequence>MDFAGGHYYRINRILLTCLGLWPYYTQCTKYVYCIFLFLFLLSSTVFQLSSLVTKEYSIDLLLNVLSIVGPSIYCALKYFATFINRNKVKELIEQIRYDWNSLKEEEELKIMHKRATNGRFYTIVMLLWLYSTLFLLILMLFSPSILNIVIPLNESRQSWQLPTAMEFFIDREKYANLLTLYLFLIAFISTSIMIATETLMIMYVQHICSMFQITGYRIERTLNKSHIKWLISSEKFNSKSIVKAVDNHRSAIKFVDFLKRTFSISHFFAIPLGVTSLSINMYLFCECIMAKNIGGASMSFLYIATHFLYIFFCNYIGQKVIDYSDDIFKKICSTRWYEAPLKIQKCLVMITYRSMKPSTLTVCLGLYLPSLQGFATLVSSSLSYFMVIYSVRL</sequence>
<evidence type="ECO:0000256" key="10">
    <source>
        <dbReference type="RuleBase" id="RU351113"/>
    </source>
</evidence>
<evidence type="ECO:0000256" key="2">
    <source>
        <dbReference type="ARBA" id="ARBA00022475"/>
    </source>
</evidence>
<protein>
    <recommendedName>
        <fullName evidence="10">Odorant receptor</fullName>
    </recommendedName>
</protein>
<keyword evidence="2" id="KW-1003">Cell membrane</keyword>
<feature type="transmembrane region" description="Helical" evidence="10">
    <location>
        <begin position="181"/>
        <end position="205"/>
    </location>
</feature>
<organism evidence="11 12">
    <name type="scientific">Cardiocondyla obscurior</name>
    <dbReference type="NCBI Taxonomy" id="286306"/>
    <lineage>
        <taxon>Eukaryota</taxon>
        <taxon>Metazoa</taxon>
        <taxon>Ecdysozoa</taxon>
        <taxon>Arthropoda</taxon>
        <taxon>Hexapoda</taxon>
        <taxon>Insecta</taxon>
        <taxon>Pterygota</taxon>
        <taxon>Neoptera</taxon>
        <taxon>Endopterygota</taxon>
        <taxon>Hymenoptera</taxon>
        <taxon>Apocrita</taxon>
        <taxon>Aculeata</taxon>
        <taxon>Formicoidea</taxon>
        <taxon>Formicidae</taxon>
        <taxon>Myrmicinae</taxon>
        <taxon>Cardiocondyla</taxon>
    </lineage>
</organism>
<dbReference type="Pfam" id="PF02949">
    <property type="entry name" value="7tm_6"/>
    <property type="match status" value="1"/>
</dbReference>
<keyword evidence="5 10" id="KW-0552">Olfaction</keyword>
<comment type="caution">
    <text evidence="11">The sequence shown here is derived from an EMBL/GenBank/DDBJ whole genome shotgun (WGS) entry which is preliminary data.</text>
</comment>
<feature type="transmembrane region" description="Helical" evidence="10">
    <location>
        <begin position="121"/>
        <end position="142"/>
    </location>
</feature>
<evidence type="ECO:0000313" key="11">
    <source>
        <dbReference type="EMBL" id="KAL0126369.1"/>
    </source>
</evidence>
<evidence type="ECO:0000256" key="8">
    <source>
        <dbReference type="ARBA" id="ARBA00023170"/>
    </source>
</evidence>
<keyword evidence="6 10" id="KW-1133">Transmembrane helix</keyword>
<keyword evidence="4 10" id="KW-0812">Transmembrane</keyword>
<dbReference type="GO" id="GO:0007165">
    <property type="term" value="P:signal transduction"/>
    <property type="evidence" value="ECO:0007669"/>
    <property type="project" value="UniProtKB-KW"/>
</dbReference>
<comment type="similarity">
    <text evidence="10">Belongs to the insect chemoreceptor superfamily. Heteromeric odorant receptor channel (TC 1.A.69) family.</text>
</comment>
<keyword evidence="12" id="KW-1185">Reference proteome</keyword>
<dbReference type="AlphaFoldDB" id="A0AAW2GDT4"/>
<feature type="transmembrane region" description="Helical" evidence="10">
    <location>
        <begin position="61"/>
        <end position="81"/>
    </location>
</feature>
<evidence type="ECO:0000256" key="7">
    <source>
        <dbReference type="ARBA" id="ARBA00023136"/>
    </source>
</evidence>
<feature type="transmembrane region" description="Helical" evidence="10">
    <location>
        <begin position="360"/>
        <end position="388"/>
    </location>
</feature>
<reference evidence="11 12" key="1">
    <citation type="submission" date="2023-03" db="EMBL/GenBank/DDBJ databases">
        <title>High recombination rates correlate with genetic variation in Cardiocondyla obscurior ants.</title>
        <authorList>
            <person name="Errbii M."/>
        </authorList>
    </citation>
    <scope>NUCLEOTIDE SEQUENCE [LARGE SCALE GENOMIC DNA]</scope>
    <source>
        <strain evidence="11">Alpha-2009</strain>
        <tissue evidence="11">Whole body</tissue>
    </source>
</reference>
<dbReference type="GO" id="GO:0005886">
    <property type="term" value="C:plasma membrane"/>
    <property type="evidence" value="ECO:0007669"/>
    <property type="project" value="UniProtKB-SubCell"/>
</dbReference>
<keyword evidence="9 10" id="KW-0807">Transducer</keyword>
<feature type="transmembrane region" description="Helical" evidence="10">
    <location>
        <begin position="31"/>
        <end position="49"/>
    </location>
</feature>
<proteinExistence type="inferred from homology"/>